<dbReference type="GO" id="GO:0003700">
    <property type="term" value="F:DNA-binding transcription factor activity"/>
    <property type="evidence" value="ECO:0007669"/>
    <property type="project" value="InterPro"/>
</dbReference>
<name>A0AAE6BIC9_AGRTU</name>
<gene>
    <name evidence="5" type="ORF">CFBP5877_26070</name>
</gene>
<evidence type="ECO:0000256" key="3">
    <source>
        <dbReference type="ARBA" id="ARBA00023163"/>
    </source>
</evidence>
<feature type="domain" description="HTH araC/xylS-type" evidence="4">
    <location>
        <begin position="214"/>
        <end position="310"/>
    </location>
</feature>
<dbReference type="SUPFAM" id="SSF46689">
    <property type="entry name" value="Homeodomain-like"/>
    <property type="match status" value="2"/>
</dbReference>
<dbReference type="PROSITE" id="PS01124">
    <property type="entry name" value="HTH_ARAC_FAMILY_2"/>
    <property type="match status" value="1"/>
</dbReference>
<dbReference type="PANTHER" id="PTHR46796">
    <property type="entry name" value="HTH-TYPE TRANSCRIPTIONAL ACTIVATOR RHAS-RELATED"/>
    <property type="match status" value="1"/>
</dbReference>
<dbReference type="Pfam" id="PF12833">
    <property type="entry name" value="HTH_18"/>
    <property type="match status" value="1"/>
</dbReference>
<dbReference type="AlphaFoldDB" id="A0AAE6BIC9"/>
<dbReference type="PANTHER" id="PTHR46796:SF13">
    <property type="entry name" value="HTH-TYPE TRANSCRIPTIONAL ACTIVATOR RHAS"/>
    <property type="match status" value="1"/>
</dbReference>
<keyword evidence="3" id="KW-0804">Transcription</keyword>
<keyword evidence="5" id="KW-0614">Plasmid</keyword>
<evidence type="ECO:0000256" key="1">
    <source>
        <dbReference type="ARBA" id="ARBA00023015"/>
    </source>
</evidence>
<sequence>MRRVRHKYCLLSTWSPVVAWQRPRFSHQPAADRVQLRTGCGLFCRKDRVMEILSRDYNFHFHKATSDNNPAGTYFGEPRVEVSLIMKGSVRFIVDGRVRVVHAPCATLQAYHVDLHALSNSDQKVQTMWCHFSPDALSEDDWSVLENLPAAQPIPPLIPSLFAGALSLQQESAAPGEHDVTNHMRNSLGRTILAEYIRGTQLAGRTRPLPKAVSVAKKALDSEYSRSWTVPKLASLAGTNANYLIHLFKTYLGEPPMHYLWQRRLDAGIQMLQSTSLTIDEISHRCGFRSPAHFSRRVKERNGAPPSRFR</sequence>
<dbReference type="PROSITE" id="PS00041">
    <property type="entry name" value="HTH_ARAC_FAMILY_1"/>
    <property type="match status" value="1"/>
</dbReference>
<dbReference type="SMART" id="SM00342">
    <property type="entry name" value="HTH_ARAC"/>
    <property type="match status" value="1"/>
</dbReference>
<reference evidence="5 6" key="1">
    <citation type="submission" date="2019-04" db="EMBL/GenBank/DDBJ databases">
        <title>Complete genome sequence of Agrobacterium tumefaciens CFBP5877.</title>
        <authorList>
            <person name="Huang Y.-Y."/>
            <person name="Chiang H.-Y."/>
            <person name="Chou L."/>
            <person name="Lai E.-M."/>
            <person name="Kuo C.-H."/>
        </authorList>
    </citation>
    <scope>NUCLEOTIDE SEQUENCE [LARGE SCALE GENOMIC DNA]</scope>
    <source>
        <strain evidence="5 6">CFBP5877</strain>
        <plasmid evidence="6">patcfbp5877a</plasmid>
    </source>
</reference>
<dbReference type="Gene3D" id="1.10.10.60">
    <property type="entry name" value="Homeodomain-like"/>
    <property type="match status" value="1"/>
</dbReference>
<dbReference type="Proteomes" id="UP000298579">
    <property type="component" value="Plasmid pAtCFBP5877a"/>
</dbReference>
<organism evidence="5 6">
    <name type="scientific">Agrobacterium tumefaciens</name>
    <dbReference type="NCBI Taxonomy" id="358"/>
    <lineage>
        <taxon>Bacteria</taxon>
        <taxon>Pseudomonadati</taxon>
        <taxon>Pseudomonadota</taxon>
        <taxon>Alphaproteobacteria</taxon>
        <taxon>Hyphomicrobiales</taxon>
        <taxon>Rhizobiaceae</taxon>
        <taxon>Rhizobium/Agrobacterium group</taxon>
        <taxon>Agrobacterium</taxon>
        <taxon>Agrobacterium tumefaciens complex</taxon>
    </lineage>
</organism>
<dbReference type="InterPro" id="IPR018060">
    <property type="entry name" value="HTH_AraC"/>
</dbReference>
<dbReference type="EMBL" id="CP039899">
    <property type="protein sequence ID" value="QCL82575.1"/>
    <property type="molecule type" value="Genomic_DNA"/>
</dbReference>
<evidence type="ECO:0000259" key="4">
    <source>
        <dbReference type="PROSITE" id="PS01124"/>
    </source>
</evidence>
<evidence type="ECO:0000313" key="6">
    <source>
        <dbReference type="Proteomes" id="UP000298579"/>
    </source>
</evidence>
<evidence type="ECO:0000313" key="5">
    <source>
        <dbReference type="EMBL" id="QCL82575.1"/>
    </source>
</evidence>
<evidence type="ECO:0000256" key="2">
    <source>
        <dbReference type="ARBA" id="ARBA00023125"/>
    </source>
</evidence>
<protein>
    <submittedName>
        <fullName evidence="5">Helix-turn-helix transcriptional regulator</fullName>
    </submittedName>
</protein>
<dbReference type="InterPro" id="IPR018062">
    <property type="entry name" value="HTH_AraC-typ_CS"/>
</dbReference>
<dbReference type="GO" id="GO:0043565">
    <property type="term" value="F:sequence-specific DNA binding"/>
    <property type="evidence" value="ECO:0007669"/>
    <property type="project" value="InterPro"/>
</dbReference>
<keyword evidence="1" id="KW-0805">Transcription regulation</keyword>
<geneLocation type="plasmid" evidence="6">
    <name>patcfbp5877a</name>
</geneLocation>
<proteinExistence type="predicted"/>
<dbReference type="InterPro" id="IPR009057">
    <property type="entry name" value="Homeodomain-like_sf"/>
</dbReference>
<dbReference type="InterPro" id="IPR050204">
    <property type="entry name" value="AraC_XylS_family_regulators"/>
</dbReference>
<accession>A0AAE6BIC9</accession>
<keyword evidence="2" id="KW-0238">DNA-binding</keyword>